<feature type="domain" description="Membrane insertase YidC/Oxa/ALB C-terminal" evidence="15">
    <location>
        <begin position="360"/>
        <end position="538"/>
    </location>
</feature>
<feature type="region of interest" description="Disordered" evidence="14">
    <location>
        <begin position="34"/>
        <end position="54"/>
    </location>
</feature>
<evidence type="ECO:0000313" key="18">
    <source>
        <dbReference type="Proteomes" id="UP000192920"/>
    </source>
</evidence>
<protein>
    <recommendedName>
        <fullName evidence="3 13">Membrane protein insertase YidC</fullName>
    </recommendedName>
    <alternativeName>
        <fullName evidence="12 13">Foldase YidC</fullName>
    </alternativeName>
    <alternativeName>
        <fullName evidence="11 13">Membrane integrase YidC</fullName>
    </alternativeName>
    <alternativeName>
        <fullName evidence="13">Membrane protein YidC</fullName>
    </alternativeName>
</protein>
<feature type="transmembrane region" description="Helical" evidence="13">
    <location>
        <begin position="360"/>
        <end position="380"/>
    </location>
</feature>
<dbReference type="InterPro" id="IPR038221">
    <property type="entry name" value="YidC_periplasmic_sf"/>
</dbReference>
<dbReference type="PRINTS" id="PR00701">
    <property type="entry name" value="60KDINNERMP"/>
</dbReference>
<name>A0A1Y6C0C2_9NEIS</name>
<proteinExistence type="inferred from homology"/>
<evidence type="ECO:0000256" key="7">
    <source>
        <dbReference type="ARBA" id="ARBA00022927"/>
    </source>
</evidence>
<evidence type="ECO:0000256" key="1">
    <source>
        <dbReference type="ARBA" id="ARBA00004429"/>
    </source>
</evidence>
<dbReference type="InterPro" id="IPR028055">
    <property type="entry name" value="YidC/Oxa/ALB_C"/>
</dbReference>
<keyword evidence="8 13" id="KW-1133">Transmembrane helix</keyword>
<dbReference type="AlphaFoldDB" id="A0A1Y6C0C2"/>
<dbReference type="STRING" id="1123014.SAMN02745746_02435"/>
<comment type="caution">
    <text evidence="13">Lacks conserved residue(s) required for the propagation of feature annotation.</text>
</comment>
<dbReference type="GO" id="GO:0015031">
    <property type="term" value="P:protein transport"/>
    <property type="evidence" value="ECO:0007669"/>
    <property type="project" value="UniProtKB-KW"/>
</dbReference>
<feature type="transmembrane region" description="Helical" evidence="13">
    <location>
        <begin position="502"/>
        <end position="524"/>
    </location>
</feature>
<reference evidence="18" key="1">
    <citation type="submission" date="2017-04" db="EMBL/GenBank/DDBJ databases">
        <authorList>
            <person name="Varghese N."/>
            <person name="Submissions S."/>
        </authorList>
    </citation>
    <scope>NUCLEOTIDE SEQUENCE [LARGE SCALE GENOMIC DNA]</scope>
    <source>
        <strain evidence="18">DSM 22618</strain>
    </source>
</reference>
<keyword evidence="6 13" id="KW-0812">Transmembrane</keyword>
<dbReference type="HAMAP" id="MF_01810">
    <property type="entry name" value="YidC_type1"/>
    <property type="match status" value="1"/>
</dbReference>
<dbReference type="Proteomes" id="UP000192920">
    <property type="component" value="Unassembled WGS sequence"/>
</dbReference>
<organism evidence="17 18">
    <name type="scientific">Pseudogulbenkiania subflava DSM 22618</name>
    <dbReference type="NCBI Taxonomy" id="1123014"/>
    <lineage>
        <taxon>Bacteria</taxon>
        <taxon>Pseudomonadati</taxon>
        <taxon>Pseudomonadota</taxon>
        <taxon>Betaproteobacteria</taxon>
        <taxon>Neisseriales</taxon>
        <taxon>Chromobacteriaceae</taxon>
        <taxon>Pseudogulbenkiania</taxon>
    </lineage>
</organism>
<comment type="subunit">
    <text evidence="13">Interacts with the Sec translocase complex via SecD. Specifically interacts with transmembrane segments of nascent integral membrane proteins during membrane integration.</text>
</comment>
<keyword evidence="5 13" id="KW-1003">Cell membrane</keyword>
<dbReference type="Gene3D" id="2.70.98.90">
    <property type="match status" value="1"/>
</dbReference>
<dbReference type="NCBIfam" id="NF002352">
    <property type="entry name" value="PRK01318.1-3"/>
    <property type="match status" value="1"/>
</dbReference>
<evidence type="ECO:0000256" key="4">
    <source>
        <dbReference type="ARBA" id="ARBA00022448"/>
    </source>
</evidence>
<sequence>MDSKRLIIFIVLSMSILLLWQEYFAPKPTPQQLAKSQTTAGAPGAPAAPSAAAQPADAAKLTSGQRITVSTDLYKAEIDTVGGDLRRLDLLKHNAAEDASKPFELFTDKGGRVYVAQTGLVAASNPALPTHKTVFTAEKTSYQMSGDKLEVKLTAPEANGVKVSKVYTFKKGAYDIDVRYDISNSGSAPVAPTAYFRLLRDGQKPEGEGRFASTFTGPAVYTTDGKFQKVSFDDLTKGKGDYVKSADNGWVSMLQHYFMSAWIIKPLGSQSVCAAGQPCRFELKGSNGLFSAATLVDLPAIAPGASRSITVPLYAGPEEFDIITKVADGMEYAKDYGWVHIFASPLFWLLTKLHALVSNWGWAIILLTLTVKALFYPLTAASYRSMGKMKALAPRLERLKEQYGDDRMKMQQAVMEMYKSEKVNPLGGCLPMVIQIPVFIGLYWSLLASVELRQAPWTLWINDLARPDPFYVLPAIMAITMFLQTFLNPPPADPMQAKMMKIMPLAFSAMFFFFPAGLVLYWVVNNVLSIAQQWYINKQIEKARKLALQS</sequence>
<evidence type="ECO:0000256" key="11">
    <source>
        <dbReference type="ARBA" id="ARBA00033245"/>
    </source>
</evidence>
<dbReference type="InterPro" id="IPR001708">
    <property type="entry name" value="YidC/ALB3/OXA1/COX18"/>
</dbReference>
<evidence type="ECO:0000256" key="14">
    <source>
        <dbReference type="SAM" id="MobiDB-lite"/>
    </source>
</evidence>
<keyword evidence="9 13" id="KW-0472">Membrane</keyword>
<comment type="similarity">
    <text evidence="2 13">Belongs to the OXA1/ALB3/YidC family. Type 1 subfamily.</text>
</comment>
<dbReference type="RefSeq" id="WP_085276674.1">
    <property type="nucleotide sequence ID" value="NZ_FXAG01000012.1"/>
</dbReference>
<feature type="transmembrane region" description="Helical" evidence="13">
    <location>
        <begin position="470"/>
        <end position="490"/>
    </location>
</feature>
<evidence type="ECO:0000256" key="3">
    <source>
        <dbReference type="ARBA" id="ARBA00015325"/>
    </source>
</evidence>
<evidence type="ECO:0000256" key="9">
    <source>
        <dbReference type="ARBA" id="ARBA00023136"/>
    </source>
</evidence>
<dbReference type="Pfam" id="PF02096">
    <property type="entry name" value="60KD_IMP"/>
    <property type="match status" value="1"/>
</dbReference>
<feature type="domain" description="Membrane insertase YidC N-terminal" evidence="16">
    <location>
        <begin position="66"/>
        <end position="349"/>
    </location>
</feature>
<dbReference type="PANTHER" id="PTHR12428">
    <property type="entry name" value="OXA1"/>
    <property type="match status" value="1"/>
</dbReference>
<keyword evidence="18" id="KW-1185">Reference proteome</keyword>
<dbReference type="NCBIfam" id="TIGR03593">
    <property type="entry name" value="yidC_nterm"/>
    <property type="match status" value="1"/>
</dbReference>
<keyword evidence="4 13" id="KW-0813">Transport</keyword>
<keyword evidence="10 13" id="KW-0143">Chaperone</keyword>
<dbReference type="GO" id="GO:0032977">
    <property type="term" value="F:membrane insertase activity"/>
    <property type="evidence" value="ECO:0007669"/>
    <property type="project" value="InterPro"/>
</dbReference>
<evidence type="ECO:0000256" key="12">
    <source>
        <dbReference type="ARBA" id="ARBA00033342"/>
    </source>
</evidence>
<dbReference type="InterPro" id="IPR047196">
    <property type="entry name" value="YidC_ALB_C"/>
</dbReference>
<dbReference type="EMBL" id="FXAG01000012">
    <property type="protein sequence ID" value="SMF29836.1"/>
    <property type="molecule type" value="Genomic_DNA"/>
</dbReference>
<dbReference type="PANTHER" id="PTHR12428:SF65">
    <property type="entry name" value="CYTOCHROME C OXIDASE ASSEMBLY PROTEIN COX18, MITOCHONDRIAL"/>
    <property type="match status" value="1"/>
</dbReference>
<keyword evidence="7 13" id="KW-0653">Protein transport</keyword>
<gene>
    <name evidence="13" type="primary">yidC</name>
    <name evidence="17" type="ORF">SAMN02745746_02435</name>
</gene>
<evidence type="ECO:0000256" key="6">
    <source>
        <dbReference type="ARBA" id="ARBA00022692"/>
    </source>
</evidence>
<dbReference type="CDD" id="cd19961">
    <property type="entry name" value="EcYidC-like_peri"/>
    <property type="match status" value="1"/>
</dbReference>
<dbReference type="GO" id="GO:0051205">
    <property type="term" value="P:protein insertion into membrane"/>
    <property type="evidence" value="ECO:0007669"/>
    <property type="project" value="TreeGrafter"/>
</dbReference>
<evidence type="ECO:0000259" key="16">
    <source>
        <dbReference type="Pfam" id="PF14849"/>
    </source>
</evidence>
<evidence type="ECO:0000256" key="8">
    <source>
        <dbReference type="ARBA" id="ARBA00022989"/>
    </source>
</evidence>
<accession>A0A1Y6C0C2</accession>
<dbReference type="GO" id="GO:0005886">
    <property type="term" value="C:plasma membrane"/>
    <property type="evidence" value="ECO:0007669"/>
    <property type="project" value="UniProtKB-SubCell"/>
</dbReference>
<feature type="compositionally biased region" description="Low complexity" evidence="14">
    <location>
        <begin position="36"/>
        <end position="54"/>
    </location>
</feature>
<evidence type="ECO:0000256" key="5">
    <source>
        <dbReference type="ARBA" id="ARBA00022475"/>
    </source>
</evidence>
<evidence type="ECO:0000256" key="13">
    <source>
        <dbReference type="HAMAP-Rule" id="MF_01810"/>
    </source>
</evidence>
<dbReference type="Pfam" id="PF14849">
    <property type="entry name" value="YidC_periplas"/>
    <property type="match status" value="1"/>
</dbReference>
<dbReference type="CDD" id="cd20070">
    <property type="entry name" value="5TM_YidC_Alb3"/>
    <property type="match status" value="1"/>
</dbReference>
<dbReference type="PRINTS" id="PR01900">
    <property type="entry name" value="YIDCPROTEIN"/>
</dbReference>
<comment type="function">
    <text evidence="13">Required for the insertion and/or proper folding and/or complex formation of integral membrane proteins into the membrane. Involved in integration of membrane proteins that insert both dependently and independently of the Sec translocase complex, as well as at least some lipoproteins. Aids folding of multispanning membrane proteins.</text>
</comment>
<dbReference type="InterPro" id="IPR028053">
    <property type="entry name" value="Membr_insert_YidC_N"/>
</dbReference>
<evidence type="ECO:0000259" key="15">
    <source>
        <dbReference type="Pfam" id="PF02096"/>
    </source>
</evidence>
<evidence type="ECO:0000256" key="2">
    <source>
        <dbReference type="ARBA" id="ARBA00010527"/>
    </source>
</evidence>
<evidence type="ECO:0000256" key="10">
    <source>
        <dbReference type="ARBA" id="ARBA00023186"/>
    </source>
</evidence>
<evidence type="ECO:0000313" key="17">
    <source>
        <dbReference type="EMBL" id="SMF29836.1"/>
    </source>
</evidence>
<dbReference type="InterPro" id="IPR019998">
    <property type="entry name" value="Membr_insert_YidC"/>
</dbReference>
<comment type="subcellular location">
    <subcellularLocation>
        <location evidence="1">Cell inner membrane</location>
        <topology evidence="1">Multi-pass membrane protein</topology>
    </subcellularLocation>
    <subcellularLocation>
        <location evidence="13">Cell membrane</location>
        <topology evidence="13">Multi-pass membrane protein</topology>
    </subcellularLocation>
</comment>
<dbReference type="NCBIfam" id="TIGR03592">
    <property type="entry name" value="yidC_oxa1_cterm"/>
    <property type="match status" value="1"/>
</dbReference>